<dbReference type="Pfam" id="PF05425">
    <property type="entry name" value="CopD"/>
    <property type="match status" value="1"/>
</dbReference>
<feature type="domain" description="Copper resistance protein D" evidence="8">
    <location>
        <begin position="247"/>
        <end position="341"/>
    </location>
</feature>
<evidence type="ECO:0000313" key="9">
    <source>
        <dbReference type="EMBL" id="MBA8826751.1"/>
    </source>
</evidence>
<protein>
    <submittedName>
        <fullName evidence="9">Putative copper resistance protein D</fullName>
    </submittedName>
</protein>
<feature type="transmembrane region" description="Helical" evidence="7">
    <location>
        <begin position="160"/>
        <end position="179"/>
    </location>
</feature>
<keyword evidence="4 7" id="KW-1133">Transmembrane helix</keyword>
<dbReference type="PANTHER" id="PTHR34820:SF4">
    <property type="entry name" value="INNER MEMBRANE PROTEIN YEBZ"/>
    <property type="match status" value="1"/>
</dbReference>
<feature type="transmembrane region" description="Helical" evidence="7">
    <location>
        <begin position="496"/>
        <end position="520"/>
    </location>
</feature>
<dbReference type="Pfam" id="PF09678">
    <property type="entry name" value="Caa3_CtaG"/>
    <property type="match status" value="1"/>
</dbReference>
<name>A0A839E5Z8_9PSEU</name>
<dbReference type="Proteomes" id="UP000569329">
    <property type="component" value="Unassembled WGS sequence"/>
</dbReference>
<evidence type="ECO:0000256" key="1">
    <source>
        <dbReference type="ARBA" id="ARBA00004651"/>
    </source>
</evidence>
<feature type="transmembrane region" description="Helical" evidence="7">
    <location>
        <begin position="385"/>
        <end position="402"/>
    </location>
</feature>
<feature type="compositionally biased region" description="Polar residues" evidence="6">
    <location>
        <begin position="1"/>
        <end position="16"/>
    </location>
</feature>
<feature type="region of interest" description="Disordered" evidence="6">
    <location>
        <begin position="1"/>
        <end position="20"/>
    </location>
</feature>
<evidence type="ECO:0000256" key="5">
    <source>
        <dbReference type="ARBA" id="ARBA00023136"/>
    </source>
</evidence>
<comment type="subcellular location">
    <subcellularLocation>
        <location evidence="1">Cell membrane</location>
        <topology evidence="1">Multi-pass membrane protein</topology>
    </subcellularLocation>
</comment>
<dbReference type="GO" id="GO:0005886">
    <property type="term" value="C:plasma membrane"/>
    <property type="evidence" value="ECO:0007669"/>
    <property type="project" value="UniProtKB-SubCell"/>
</dbReference>
<dbReference type="AlphaFoldDB" id="A0A839E5Z8"/>
<feature type="transmembrane region" description="Helical" evidence="7">
    <location>
        <begin position="25"/>
        <end position="50"/>
    </location>
</feature>
<feature type="region of interest" description="Disordered" evidence="6">
    <location>
        <begin position="646"/>
        <end position="669"/>
    </location>
</feature>
<keyword evidence="10" id="KW-1185">Reference proteome</keyword>
<feature type="transmembrane region" description="Helical" evidence="7">
    <location>
        <begin position="186"/>
        <end position="205"/>
    </location>
</feature>
<evidence type="ECO:0000256" key="3">
    <source>
        <dbReference type="ARBA" id="ARBA00022692"/>
    </source>
</evidence>
<evidence type="ECO:0000256" key="4">
    <source>
        <dbReference type="ARBA" id="ARBA00022989"/>
    </source>
</evidence>
<comment type="caution">
    <text evidence="9">The sequence shown here is derived from an EMBL/GenBank/DDBJ whole genome shotgun (WGS) entry which is preliminary data.</text>
</comment>
<dbReference type="PANTHER" id="PTHR34820">
    <property type="entry name" value="INNER MEMBRANE PROTEIN YEBZ"/>
    <property type="match status" value="1"/>
</dbReference>
<dbReference type="InterPro" id="IPR032694">
    <property type="entry name" value="CopC/D"/>
</dbReference>
<feature type="transmembrane region" description="Helical" evidence="7">
    <location>
        <begin position="257"/>
        <end position="275"/>
    </location>
</feature>
<feature type="transmembrane region" description="Helical" evidence="7">
    <location>
        <begin position="217"/>
        <end position="236"/>
    </location>
</feature>
<dbReference type="EMBL" id="JACGWZ010000006">
    <property type="protein sequence ID" value="MBA8826751.1"/>
    <property type="molecule type" value="Genomic_DNA"/>
</dbReference>
<keyword evidence="5 7" id="KW-0472">Membrane</keyword>
<feature type="transmembrane region" description="Helical" evidence="7">
    <location>
        <begin position="565"/>
        <end position="593"/>
    </location>
</feature>
<dbReference type="InterPro" id="IPR008457">
    <property type="entry name" value="Cu-R_CopD_dom"/>
</dbReference>
<feature type="transmembrane region" description="Helical" evidence="7">
    <location>
        <begin position="414"/>
        <end position="435"/>
    </location>
</feature>
<evidence type="ECO:0000256" key="2">
    <source>
        <dbReference type="ARBA" id="ARBA00022475"/>
    </source>
</evidence>
<keyword evidence="3 7" id="KW-0812">Transmembrane</keyword>
<evidence type="ECO:0000259" key="8">
    <source>
        <dbReference type="Pfam" id="PF05425"/>
    </source>
</evidence>
<dbReference type="RefSeq" id="WP_182545949.1">
    <property type="nucleotide sequence ID" value="NZ_JACGWZ010000006.1"/>
</dbReference>
<accession>A0A839E5Z8</accession>
<dbReference type="GO" id="GO:0006825">
    <property type="term" value="P:copper ion transport"/>
    <property type="evidence" value="ECO:0007669"/>
    <property type="project" value="InterPro"/>
</dbReference>
<evidence type="ECO:0000256" key="7">
    <source>
        <dbReference type="SAM" id="Phobius"/>
    </source>
</evidence>
<reference evidence="9 10" key="1">
    <citation type="submission" date="2020-07" db="EMBL/GenBank/DDBJ databases">
        <title>Sequencing the genomes of 1000 actinobacteria strains.</title>
        <authorList>
            <person name="Klenk H.-P."/>
        </authorList>
    </citation>
    <scope>NUCLEOTIDE SEQUENCE [LARGE SCALE GENOMIC DNA]</scope>
    <source>
        <strain evidence="9 10">DSM 45975</strain>
    </source>
</reference>
<sequence length="669" mass="70951">MPDSAVGSSERATTGRTAPPGRSAVLAWSAAGLAGAVTLTVVLVLAAGSAAYSVLGYADPGTVTKLGVNLLRLVVDLAGATCVGSLVFSAFFTAPRRSGTVSADGYAALRFGGGAAWVWFGAALLMTVFDTADTAGQPISTVLSPTAVLGLLNALDAPKAWLLSAALALVVALSCHVVLRWRTSMALAGVAALALLPPVFVSHSASNAGHDFATNSLVFHVVTASVWLGVLIAVVAHAWRGGAHPEAVADRYRRLSLGCWTVLAVSGVIDALILVPPRQLFAVDYGTLVLLKVGFLLVLGAAGLLARRRATRTVRSGDAHRGLLRLAGVELAIMTATLGVSMGMTHTPPPNLLDRDSTATELLLGYNLPDAPTLLRFVTMWRLDLVLGTAAIVLAVVYLLGLRRLRARGEHWPVGRTASWLGGCATVLVATSSGLGTYSPALFSVHMTTHVLLNMLAPVLLILGAPVTLALRALPTAERGRPHGPREWLLGIVRSPLLRFLTHPAVAALLVIGSLYGLYLTGLFERVMEEHWAHQLMQLYFLGTGYLYCWMALGTDHAPRRLPHLARLGITLGLMPFMAFFGVIVMSGSTAIAENYYRTLNLPWLPDLLATQQLGGIIGWLGGEVPLLLILVVLLWQWQRSDHAGSARSSEEDADHDEMVARLAESRRG</sequence>
<feature type="transmembrane region" description="Helical" evidence="7">
    <location>
        <begin position="70"/>
        <end position="94"/>
    </location>
</feature>
<feature type="transmembrane region" description="Helical" evidence="7">
    <location>
        <begin position="326"/>
        <end position="344"/>
    </location>
</feature>
<keyword evidence="2" id="KW-1003">Cell membrane</keyword>
<organism evidence="9 10">
    <name type="scientific">Halosaccharopolyspora lacisalsi</name>
    <dbReference type="NCBI Taxonomy" id="1000566"/>
    <lineage>
        <taxon>Bacteria</taxon>
        <taxon>Bacillati</taxon>
        <taxon>Actinomycetota</taxon>
        <taxon>Actinomycetes</taxon>
        <taxon>Pseudonocardiales</taxon>
        <taxon>Pseudonocardiaceae</taxon>
        <taxon>Halosaccharopolyspora</taxon>
    </lineage>
</organism>
<evidence type="ECO:0000256" key="6">
    <source>
        <dbReference type="SAM" id="MobiDB-lite"/>
    </source>
</evidence>
<dbReference type="InterPro" id="IPR019108">
    <property type="entry name" value="Caa3_assmbl_CtaG-rel"/>
</dbReference>
<feature type="transmembrane region" description="Helical" evidence="7">
    <location>
        <begin position="613"/>
        <end position="636"/>
    </location>
</feature>
<proteinExistence type="predicted"/>
<evidence type="ECO:0000313" key="10">
    <source>
        <dbReference type="Proteomes" id="UP000569329"/>
    </source>
</evidence>
<gene>
    <name evidence="9" type="ORF">FHX42_004130</name>
</gene>
<feature type="transmembrane region" description="Helical" evidence="7">
    <location>
        <begin position="106"/>
        <end position="129"/>
    </location>
</feature>
<feature type="transmembrane region" description="Helical" evidence="7">
    <location>
        <begin position="532"/>
        <end position="553"/>
    </location>
</feature>
<feature type="transmembrane region" description="Helical" evidence="7">
    <location>
        <begin position="287"/>
        <end position="306"/>
    </location>
</feature>
<feature type="transmembrane region" description="Helical" evidence="7">
    <location>
        <begin position="455"/>
        <end position="475"/>
    </location>
</feature>